<reference evidence="1 2" key="1">
    <citation type="journal article" date="2018" name="J. Allergy Clin. Immunol.">
        <title>High-quality assembly of Dermatophagoides pteronyssinus genome and transcriptome reveals a wide range of novel allergens.</title>
        <authorList>
            <person name="Liu X.Y."/>
            <person name="Yang K.Y."/>
            <person name="Wang M.Q."/>
            <person name="Kwok J.S."/>
            <person name="Zeng X."/>
            <person name="Yang Z."/>
            <person name="Xiao X.J."/>
            <person name="Lau C.P."/>
            <person name="Li Y."/>
            <person name="Huang Z.M."/>
            <person name="Ba J.G."/>
            <person name="Yim A.K."/>
            <person name="Ouyang C.Y."/>
            <person name="Ngai S.M."/>
            <person name="Chan T.F."/>
            <person name="Leung E.L."/>
            <person name="Liu L."/>
            <person name="Liu Z.G."/>
            <person name="Tsui S.K."/>
        </authorList>
    </citation>
    <scope>NUCLEOTIDE SEQUENCE [LARGE SCALE GENOMIC DNA]</scope>
    <source>
        <strain evidence="1">Derp</strain>
    </source>
</reference>
<evidence type="ECO:0000313" key="1">
    <source>
        <dbReference type="EMBL" id="KAH9417696.1"/>
    </source>
</evidence>
<dbReference type="EMBL" id="NJHN03000074">
    <property type="protein sequence ID" value="KAH9417696.1"/>
    <property type="molecule type" value="Genomic_DNA"/>
</dbReference>
<sequence length="82" mass="9862">MKHFFTSLIKLHWVPLPAPGPPSTNITFGRVIERECVAYKYKNNLLVVNGDRSFYHYIERKNFNQNNTVTCFDNKQHQWWVY</sequence>
<protein>
    <submittedName>
        <fullName evidence="1">Uncharacterized protein</fullName>
    </submittedName>
</protein>
<name>A0ABQ8J589_DERPT</name>
<evidence type="ECO:0000313" key="2">
    <source>
        <dbReference type="Proteomes" id="UP000887458"/>
    </source>
</evidence>
<organism evidence="1 2">
    <name type="scientific">Dermatophagoides pteronyssinus</name>
    <name type="common">European house dust mite</name>
    <dbReference type="NCBI Taxonomy" id="6956"/>
    <lineage>
        <taxon>Eukaryota</taxon>
        <taxon>Metazoa</taxon>
        <taxon>Ecdysozoa</taxon>
        <taxon>Arthropoda</taxon>
        <taxon>Chelicerata</taxon>
        <taxon>Arachnida</taxon>
        <taxon>Acari</taxon>
        <taxon>Acariformes</taxon>
        <taxon>Sarcoptiformes</taxon>
        <taxon>Astigmata</taxon>
        <taxon>Psoroptidia</taxon>
        <taxon>Analgoidea</taxon>
        <taxon>Pyroglyphidae</taxon>
        <taxon>Dermatophagoidinae</taxon>
        <taxon>Dermatophagoides</taxon>
    </lineage>
</organism>
<gene>
    <name evidence="1" type="ORF">DERP_011407</name>
</gene>
<proteinExistence type="predicted"/>
<keyword evidence="2" id="KW-1185">Reference proteome</keyword>
<reference evidence="1 2" key="2">
    <citation type="journal article" date="2022" name="Mol. Biol. Evol.">
        <title>Comparative Genomics Reveals Insights into the Divergent Evolution of Astigmatic Mites and Household Pest Adaptations.</title>
        <authorList>
            <person name="Xiong Q."/>
            <person name="Wan A.T."/>
            <person name="Liu X."/>
            <person name="Fung C.S."/>
            <person name="Xiao X."/>
            <person name="Malainual N."/>
            <person name="Hou J."/>
            <person name="Wang L."/>
            <person name="Wang M."/>
            <person name="Yang K.Y."/>
            <person name="Cui Y."/>
            <person name="Leung E.L."/>
            <person name="Nong W."/>
            <person name="Shin S.K."/>
            <person name="Au S.W."/>
            <person name="Jeong K.Y."/>
            <person name="Chew F.T."/>
            <person name="Hui J.H."/>
            <person name="Leung T.F."/>
            <person name="Tungtrongchitr A."/>
            <person name="Zhong N."/>
            <person name="Liu Z."/>
            <person name="Tsui S.K."/>
        </authorList>
    </citation>
    <scope>NUCLEOTIDE SEQUENCE [LARGE SCALE GENOMIC DNA]</scope>
    <source>
        <strain evidence="1">Derp</strain>
    </source>
</reference>
<accession>A0ABQ8J589</accession>
<dbReference type="Proteomes" id="UP000887458">
    <property type="component" value="Unassembled WGS sequence"/>
</dbReference>
<comment type="caution">
    <text evidence="1">The sequence shown here is derived from an EMBL/GenBank/DDBJ whole genome shotgun (WGS) entry which is preliminary data.</text>
</comment>